<comment type="caution">
    <text evidence="1">The sequence shown here is derived from an EMBL/GenBank/DDBJ whole genome shotgun (WGS) entry which is preliminary data.</text>
</comment>
<sequence>MGLRRGFWKSLIQGLVLGISALSGCAEPHMTVEAPGDGSDNKHLLYLAESANLRRLSEEDLPLALKRHPSFKQSGYVEDVGADRVASVNLHYYLRKSAGGALEYQFFITTESDALLFAEWSDERRTYQSGRLYSDGVIRIDLKKEKLMYRIDANGRFQRGGIE</sequence>
<name>A0A833H400_9LEPT</name>
<evidence type="ECO:0008006" key="3">
    <source>
        <dbReference type="Google" id="ProtNLM"/>
    </source>
</evidence>
<evidence type="ECO:0000313" key="2">
    <source>
        <dbReference type="Proteomes" id="UP000460298"/>
    </source>
</evidence>
<gene>
    <name evidence="1" type="ORF">F9K24_04965</name>
</gene>
<accession>A0A833H400</accession>
<dbReference type="Proteomes" id="UP000460298">
    <property type="component" value="Unassembled WGS sequence"/>
</dbReference>
<proteinExistence type="predicted"/>
<dbReference type="AlphaFoldDB" id="A0A833H400"/>
<reference evidence="1 2" key="1">
    <citation type="submission" date="2019-10" db="EMBL/GenBank/DDBJ databases">
        <title>Extracellular Electron Transfer in a Candidatus Methanoperedens spp. Enrichment Culture.</title>
        <authorList>
            <person name="Berger S."/>
            <person name="Rangel Shaw D."/>
            <person name="Berben T."/>
            <person name="In 'T Zandt M."/>
            <person name="Frank J."/>
            <person name="Reimann J."/>
            <person name="Jetten M.S.M."/>
            <person name="Welte C.U."/>
        </authorList>
    </citation>
    <scope>NUCLEOTIDE SEQUENCE [LARGE SCALE GENOMIC DNA]</scope>
    <source>
        <strain evidence="1">SB12</strain>
    </source>
</reference>
<dbReference type="PROSITE" id="PS51257">
    <property type="entry name" value="PROKAR_LIPOPROTEIN"/>
    <property type="match status" value="1"/>
</dbReference>
<protein>
    <recommendedName>
        <fullName evidence="3">Lipoprotein</fullName>
    </recommendedName>
</protein>
<evidence type="ECO:0000313" key="1">
    <source>
        <dbReference type="EMBL" id="KAB2934379.1"/>
    </source>
</evidence>
<dbReference type="EMBL" id="WBUI01000003">
    <property type="protein sequence ID" value="KAB2934379.1"/>
    <property type="molecule type" value="Genomic_DNA"/>
</dbReference>
<organism evidence="1 2">
    <name type="scientific">Leptonema illini</name>
    <dbReference type="NCBI Taxonomy" id="183"/>
    <lineage>
        <taxon>Bacteria</taxon>
        <taxon>Pseudomonadati</taxon>
        <taxon>Spirochaetota</taxon>
        <taxon>Spirochaetia</taxon>
        <taxon>Leptospirales</taxon>
        <taxon>Leptospiraceae</taxon>
        <taxon>Leptonema</taxon>
    </lineage>
</organism>